<dbReference type="EMBL" id="AAILSQ010000007">
    <property type="protein sequence ID" value="ECF6051289.1"/>
    <property type="molecule type" value="Genomic_DNA"/>
</dbReference>
<sequence>MRIYNYIFLATMLLLSFFSHAGVETTFHFNSRITIDTIPTFPNVSIPGTGGGHLPLPNVISVKDICFGESSDCNKTGKNVVLQSILHIPAGTVLYISGQAAFSIRETTTLTATGTCTYANYLSNFECKWNYSDTPVSVSSLTSLRILRQNIYLTVHPSSSDYIIKGTIETTNITQLTDPSYINHYFGGVSAYHLLNFRGGDYTIKVIDGCCGIASGSGTSTTAGVTSIETMSNVLITNKLTPESLTASFNPDNNVLFLNVNKSGIGDNTELGRIYLRSDGVKCSVVDTSYYKNAGVCAYSLQNTTVTATCPDTNLAIHYVKSTENEQQNDALMGIITGSWGRVNIDTTCAITVTIPYE</sequence>
<evidence type="ECO:0008006" key="3">
    <source>
        <dbReference type="Google" id="ProtNLM"/>
    </source>
</evidence>
<proteinExistence type="predicted"/>
<keyword evidence="1" id="KW-0732">Signal</keyword>
<accession>A0A5Y2RZF0</accession>
<dbReference type="AlphaFoldDB" id="A0A5Y2RZF0"/>
<feature type="chain" id="PRO_5024793824" description="Fimbrial protein" evidence="1">
    <location>
        <begin position="22"/>
        <end position="358"/>
    </location>
</feature>
<dbReference type="Proteomes" id="UP000839746">
    <property type="component" value="Unassembled WGS sequence"/>
</dbReference>
<organism evidence="2">
    <name type="scientific">Salmonella enterica subsp. salamae</name>
    <dbReference type="NCBI Taxonomy" id="59202"/>
    <lineage>
        <taxon>Bacteria</taxon>
        <taxon>Pseudomonadati</taxon>
        <taxon>Pseudomonadota</taxon>
        <taxon>Gammaproteobacteria</taxon>
        <taxon>Enterobacterales</taxon>
        <taxon>Enterobacteriaceae</taxon>
        <taxon>Salmonella</taxon>
    </lineage>
</organism>
<evidence type="ECO:0000256" key="1">
    <source>
        <dbReference type="SAM" id="SignalP"/>
    </source>
</evidence>
<protein>
    <recommendedName>
        <fullName evidence="3">Fimbrial protein</fullName>
    </recommendedName>
</protein>
<name>A0A5Y2RZF0_SALER</name>
<feature type="signal peptide" evidence="1">
    <location>
        <begin position="1"/>
        <end position="21"/>
    </location>
</feature>
<comment type="caution">
    <text evidence="2">The sequence shown here is derived from an EMBL/GenBank/DDBJ whole genome shotgun (WGS) entry which is preliminary data.</text>
</comment>
<gene>
    <name evidence="2" type="ORF">FNN84_08760</name>
</gene>
<reference evidence="2" key="1">
    <citation type="submission" date="2019-07" db="EMBL/GenBank/DDBJ databases">
        <authorList>
            <person name="Ashton P.M."/>
            <person name="Dallman T."/>
            <person name="Nair S."/>
            <person name="De Pinna E."/>
            <person name="Peters T."/>
            <person name="Grant K."/>
        </authorList>
    </citation>
    <scope>NUCLEOTIDE SEQUENCE [LARGE SCALE GENOMIC DNA]</scope>
    <source>
        <strain evidence="2">107213</strain>
    </source>
</reference>
<evidence type="ECO:0000313" key="2">
    <source>
        <dbReference type="EMBL" id="ECF6051289.1"/>
    </source>
</evidence>